<dbReference type="Pfam" id="PF01810">
    <property type="entry name" value="LysE"/>
    <property type="match status" value="1"/>
</dbReference>
<comment type="subcellular location">
    <subcellularLocation>
        <location evidence="1">Cell membrane</location>
        <topology evidence="1">Multi-pass membrane protein</topology>
    </subcellularLocation>
</comment>
<reference evidence="8" key="1">
    <citation type="submission" date="2019-10" db="EMBL/GenBank/DDBJ databases">
        <title>Lacipirellula parvula gen. nov., sp. nov., representing a lineage of planctomycetes widespread in freshwater anoxic habitats, and description of the family Lacipirellulaceae.</title>
        <authorList>
            <person name="Dedysh S.N."/>
            <person name="Kulichevskaya I.S."/>
            <person name="Beletsky A.V."/>
            <person name="Rakitin A.L."/>
            <person name="Mardanov A.V."/>
            <person name="Ivanova A.A."/>
            <person name="Saltykova V.X."/>
            <person name="Rijpstra W.I.C."/>
            <person name="Sinninghe Damste J.S."/>
            <person name="Ravin N.V."/>
        </authorList>
    </citation>
    <scope>NUCLEOTIDE SEQUENCE [LARGE SCALE GENOMIC DNA]</scope>
    <source>
        <strain evidence="8">PX69</strain>
    </source>
</reference>
<feature type="transmembrane region" description="Helical" evidence="6">
    <location>
        <begin position="172"/>
        <end position="194"/>
    </location>
</feature>
<feature type="transmembrane region" description="Helical" evidence="6">
    <location>
        <begin position="69"/>
        <end position="86"/>
    </location>
</feature>
<evidence type="ECO:0000256" key="6">
    <source>
        <dbReference type="SAM" id="Phobius"/>
    </source>
</evidence>
<dbReference type="PANTHER" id="PTHR30086">
    <property type="entry name" value="ARGININE EXPORTER PROTEIN ARGO"/>
    <property type="match status" value="1"/>
</dbReference>
<name>A0A5K7XGU7_9BACT</name>
<proteinExistence type="predicted"/>
<keyword evidence="4 6" id="KW-1133">Transmembrane helix</keyword>
<dbReference type="KEGG" id="lpav:PLANPX_5702"/>
<feature type="transmembrane region" description="Helical" evidence="6">
    <location>
        <begin position="41"/>
        <end position="62"/>
    </location>
</feature>
<accession>A0A5K7XGU7</accession>
<evidence type="ECO:0000313" key="8">
    <source>
        <dbReference type="Proteomes" id="UP000326837"/>
    </source>
</evidence>
<evidence type="ECO:0000256" key="1">
    <source>
        <dbReference type="ARBA" id="ARBA00004651"/>
    </source>
</evidence>
<dbReference type="InterPro" id="IPR001123">
    <property type="entry name" value="LeuE-type"/>
</dbReference>
<keyword evidence="8" id="KW-1185">Reference proteome</keyword>
<organism evidence="7 8">
    <name type="scientific">Lacipirellula parvula</name>
    <dbReference type="NCBI Taxonomy" id="2650471"/>
    <lineage>
        <taxon>Bacteria</taxon>
        <taxon>Pseudomonadati</taxon>
        <taxon>Planctomycetota</taxon>
        <taxon>Planctomycetia</taxon>
        <taxon>Pirellulales</taxon>
        <taxon>Lacipirellulaceae</taxon>
        <taxon>Lacipirellula</taxon>
    </lineage>
</organism>
<evidence type="ECO:0000313" key="7">
    <source>
        <dbReference type="EMBL" id="BBO36090.1"/>
    </source>
</evidence>
<keyword evidence="5 6" id="KW-0472">Membrane</keyword>
<protein>
    <submittedName>
        <fullName evidence="7">Transporter</fullName>
    </submittedName>
</protein>
<evidence type="ECO:0000256" key="3">
    <source>
        <dbReference type="ARBA" id="ARBA00022692"/>
    </source>
</evidence>
<evidence type="ECO:0000256" key="2">
    <source>
        <dbReference type="ARBA" id="ARBA00022475"/>
    </source>
</evidence>
<dbReference type="Proteomes" id="UP000326837">
    <property type="component" value="Chromosome"/>
</dbReference>
<feature type="transmembrane region" description="Helical" evidence="6">
    <location>
        <begin position="136"/>
        <end position="160"/>
    </location>
</feature>
<dbReference type="GO" id="GO:0015171">
    <property type="term" value="F:amino acid transmembrane transporter activity"/>
    <property type="evidence" value="ECO:0007669"/>
    <property type="project" value="TreeGrafter"/>
</dbReference>
<dbReference type="GO" id="GO:0033228">
    <property type="term" value="P:cysteine export across plasma membrane"/>
    <property type="evidence" value="ECO:0007669"/>
    <property type="project" value="TreeGrafter"/>
</dbReference>
<sequence length="204" mass="22051">MPEASTLLSYLFVMSITPGPNNLMLTASGVNFGVRRSVPHMLGICFGNAIQVLLAAALLATISAWIGELRWVMAMVGCSYLLWLAYKIGQAGAPERRDLAQPLNFWSAALFQAVNPKAWVMVINTAILFMPRDGRLAAAVGIAAVSATVALPCIAVWAWGGERLRQLLQRPAALHAFNLTMAALLAATAIWLLVDEYHIRFSAS</sequence>
<evidence type="ECO:0000256" key="5">
    <source>
        <dbReference type="ARBA" id="ARBA00023136"/>
    </source>
</evidence>
<feature type="transmembrane region" description="Helical" evidence="6">
    <location>
        <begin position="106"/>
        <end position="129"/>
    </location>
</feature>
<keyword evidence="3 6" id="KW-0812">Transmembrane</keyword>
<evidence type="ECO:0000256" key="4">
    <source>
        <dbReference type="ARBA" id="ARBA00022989"/>
    </source>
</evidence>
<dbReference type="AlphaFoldDB" id="A0A5K7XGU7"/>
<dbReference type="GO" id="GO:0005886">
    <property type="term" value="C:plasma membrane"/>
    <property type="evidence" value="ECO:0007669"/>
    <property type="project" value="UniProtKB-SubCell"/>
</dbReference>
<keyword evidence="2" id="KW-1003">Cell membrane</keyword>
<dbReference type="EMBL" id="AP021861">
    <property type="protein sequence ID" value="BBO36090.1"/>
    <property type="molecule type" value="Genomic_DNA"/>
</dbReference>
<dbReference type="PANTHER" id="PTHR30086:SF20">
    <property type="entry name" value="ARGININE EXPORTER PROTEIN ARGO-RELATED"/>
    <property type="match status" value="1"/>
</dbReference>
<gene>
    <name evidence="7" type="ORF">PLANPX_5702</name>
</gene>
<dbReference type="RefSeq" id="WP_152101330.1">
    <property type="nucleotide sequence ID" value="NZ_AP021861.1"/>
</dbReference>